<accession>A0ACB5TJJ8</accession>
<gene>
    <name evidence="1" type="ORF">Cboi01_000139600</name>
</gene>
<name>A0ACB5TJJ8_CANBO</name>
<dbReference type="EMBL" id="BSXV01000516">
    <property type="protein sequence ID" value="GME89430.1"/>
    <property type="molecule type" value="Genomic_DNA"/>
</dbReference>
<organism evidence="1 2">
    <name type="scientific">Candida boidinii</name>
    <name type="common">Yeast</name>
    <dbReference type="NCBI Taxonomy" id="5477"/>
    <lineage>
        <taxon>Eukaryota</taxon>
        <taxon>Fungi</taxon>
        <taxon>Dikarya</taxon>
        <taxon>Ascomycota</taxon>
        <taxon>Saccharomycotina</taxon>
        <taxon>Pichiomycetes</taxon>
        <taxon>Pichiales</taxon>
        <taxon>Pichiaceae</taxon>
        <taxon>Ogataea</taxon>
        <taxon>Ogataea/Candida clade</taxon>
    </lineage>
</organism>
<reference evidence="1" key="1">
    <citation type="submission" date="2023-04" db="EMBL/GenBank/DDBJ databases">
        <title>Candida boidinii NBRC 1967.</title>
        <authorList>
            <person name="Ichikawa N."/>
            <person name="Sato H."/>
            <person name="Tonouchi N."/>
        </authorList>
    </citation>
    <scope>NUCLEOTIDE SEQUENCE</scope>
    <source>
        <strain evidence="1">NBRC 1967</strain>
    </source>
</reference>
<comment type="caution">
    <text evidence="1">The sequence shown here is derived from an EMBL/GenBank/DDBJ whole genome shotgun (WGS) entry which is preliminary data.</text>
</comment>
<keyword evidence="2" id="KW-1185">Reference proteome</keyword>
<evidence type="ECO:0000313" key="1">
    <source>
        <dbReference type="EMBL" id="GME89430.1"/>
    </source>
</evidence>
<protein>
    <submittedName>
        <fullName evidence="1">Unnamed protein product</fullName>
    </submittedName>
</protein>
<sequence>MDDLLFKSRKRKIFSLKDDDVTQDELSDMERELQEEVQMIRRLKERERDIEEQILWIRKLKGEKKYRGNMNIDSDEEEDPRQLNDRGQETSYFKKRKLKENEDFLKQKIEKEASQRTSGGIFRSNTQSSKSVSTQLAQSVASQEKSDTHQVAQKDTKLAGLALPSVSFASRLESAKEDRVAKIMNEKQLHEGKVFSFEIDSTFKLLEEKVNEKDEFSGKYLSKRYISRDKLKSLIGDKKVMRLEELYAKVVPPKFETPRFSNFIVVGIISGKSDVKIGKNNTKSMRIYLTSFKSQITFTILDKAFEMYRKLRVGDVIAILNPKQEILGYVSLSKEMGINVTRQ</sequence>
<dbReference type="Proteomes" id="UP001165101">
    <property type="component" value="Unassembled WGS sequence"/>
</dbReference>
<proteinExistence type="predicted"/>
<evidence type="ECO:0000313" key="2">
    <source>
        <dbReference type="Proteomes" id="UP001165101"/>
    </source>
</evidence>